<gene>
    <name evidence="8" type="ORF">ACIB24_20620</name>
</gene>
<dbReference type="EMBL" id="JBITLV010000007">
    <property type="protein sequence ID" value="MFI7589476.1"/>
    <property type="molecule type" value="Genomic_DNA"/>
</dbReference>
<feature type="transmembrane region" description="Helical" evidence="6">
    <location>
        <begin position="301"/>
        <end position="323"/>
    </location>
</feature>
<protein>
    <submittedName>
        <fullName evidence="8">Type II secretion system F family protein</fullName>
    </submittedName>
</protein>
<evidence type="ECO:0000313" key="8">
    <source>
        <dbReference type="EMBL" id="MFI7589476.1"/>
    </source>
</evidence>
<keyword evidence="9" id="KW-1185">Reference proteome</keyword>
<keyword evidence="2" id="KW-1003">Cell membrane</keyword>
<dbReference type="PANTHER" id="PTHR35007">
    <property type="entry name" value="INTEGRAL MEMBRANE PROTEIN-RELATED"/>
    <property type="match status" value="1"/>
</dbReference>
<proteinExistence type="predicted"/>
<keyword evidence="3 6" id="KW-0812">Transmembrane</keyword>
<dbReference type="Proteomes" id="UP001612915">
    <property type="component" value="Unassembled WGS sequence"/>
</dbReference>
<evidence type="ECO:0000313" key="9">
    <source>
        <dbReference type="Proteomes" id="UP001612915"/>
    </source>
</evidence>
<feature type="transmembrane region" description="Helical" evidence="6">
    <location>
        <begin position="131"/>
        <end position="148"/>
    </location>
</feature>
<evidence type="ECO:0000256" key="1">
    <source>
        <dbReference type="ARBA" id="ARBA00004651"/>
    </source>
</evidence>
<keyword evidence="4 6" id="KW-1133">Transmembrane helix</keyword>
<organism evidence="8 9">
    <name type="scientific">Spongisporangium articulatum</name>
    <dbReference type="NCBI Taxonomy" id="3362603"/>
    <lineage>
        <taxon>Bacteria</taxon>
        <taxon>Bacillati</taxon>
        <taxon>Actinomycetota</taxon>
        <taxon>Actinomycetes</taxon>
        <taxon>Kineosporiales</taxon>
        <taxon>Kineosporiaceae</taxon>
        <taxon>Spongisporangium</taxon>
    </lineage>
</organism>
<dbReference type="PANTHER" id="PTHR35007:SF2">
    <property type="entry name" value="PILUS ASSEMBLE PROTEIN"/>
    <property type="match status" value="1"/>
</dbReference>
<evidence type="ECO:0000256" key="5">
    <source>
        <dbReference type="ARBA" id="ARBA00023136"/>
    </source>
</evidence>
<name>A0ABW8AV36_9ACTN</name>
<accession>A0ABW8AV36</accession>
<evidence type="ECO:0000256" key="3">
    <source>
        <dbReference type="ARBA" id="ARBA00022692"/>
    </source>
</evidence>
<evidence type="ECO:0000256" key="2">
    <source>
        <dbReference type="ARBA" id="ARBA00022475"/>
    </source>
</evidence>
<evidence type="ECO:0000259" key="7">
    <source>
        <dbReference type="Pfam" id="PF00482"/>
    </source>
</evidence>
<evidence type="ECO:0000256" key="4">
    <source>
        <dbReference type="ARBA" id="ARBA00022989"/>
    </source>
</evidence>
<dbReference type="InterPro" id="IPR018076">
    <property type="entry name" value="T2SS_GspF_dom"/>
</dbReference>
<dbReference type="Pfam" id="PF00482">
    <property type="entry name" value="T2SSF"/>
    <property type="match status" value="1"/>
</dbReference>
<keyword evidence="5 6" id="KW-0472">Membrane</keyword>
<feature type="transmembrane region" description="Helical" evidence="6">
    <location>
        <begin position="23"/>
        <end position="46"/>
    </location>
</feature>
<feature type="transmembrane region" description="Helical" evidence="6">
    <location>
        <begin position="154"/>
        <end position="177"/>
    </location>
</feature>
<feature type="domain" description="Type II secretion system protein GspF" evidence="7">
    <location>
        <begin position="193"/>
        <end position="318"/>
    </location>
</feature>
<comment type="subcellular location">
    <subcellularLocation>
        <location evidence="1">Cell membrane</location>
        <topology evidence="1">Multi-pass membrane protein</topology>
    </subcellularLocation>
</comment>
<reference evidence="8 9" key="1">
    <citation type="submission" date="2024-10" db="EMBL/GenBank/DDBJ databases">
        <title>The Natural Products Discovery Center: Release of the First 8490 Sequenced Strains for Exploring Actinobacteria Biosynthetic Diversity.</title>
        <authorList>
            <person name="Kalkreuter E."/>
            <person name="Kautsar S.A."/>
            <person name="Yang D."/>
            <person name="Bader C.D."/>
            <person name="Teijaro C.N."/>
            <person name="Fluegel L."/>
            <person name="Davis C.M."/>
            <person name="Simpson J.R."/>
            <person name="Lauterbach L."/>
            <person name="Steele A.D."/>
            <person name="Gui C."/>
            <person name="Meng S."/>
            <person name="Li G."/>
            <person name="Viehrig K."/>
            <person name="Ye F."/>
            <person name="Su P."/>
            <person name="Kiefer A.F."/>
            <person name="Nichols A."/>
            <person name="Cepeda A.J."/>
            <person name="Yan W."/>
            <person name="Fan B."/>
            <person name="Jiang Y."/>
            <person name="Adhikari A."/>
            <person name="Zheng C.-J."/>
            <person name="Schuster L."/>
            <person name="Cowan T.M."/>
            <person name="Smanski M.J."/>
            <person name="Chevrette M.G."/>
            <person name="De Carvalho L.P.S."/>
            <person name="Shen B."/>
        </authorList>
    </citation>
    <scope>NUCLEOTIDE SEQUENCE [LARGE SCALE GENOMIC DNA]</scope>
    <source>
        <strain evidence="8 9">NPDC049639</strain>
    </source>
</reference>
<comment type="caution">
    <text evidence="8">The sequence shown here is derived from an EMBL/GenBank/DDBJ whole genome shotgun (WGS) entry which is preliminary data.</text>
</comment>
<dbReference type="RefSeq" id="WP_398284064.1">
    <property type="nucleotide sequence ID" value="NZ_JBITLV010000007.1"/>
</dbReference>
<sequence length="332" mass="36013">MDAIFDADTLRRLASGGIGSGGALALTGLVIVFLGLCGVVVVLLGAGQERREQARRTELLDSFGAGTPVPLRKQELAASFGERVLGPLSERFVGFGRRLTPDERLERIRRRLDLAGNPAGWDVDRVLGMKALGLVLGLGLGLLLPLLFGAGPRGFILTGVSLTLLGWFAPTMWIYQVGYDRSEQLRRQLPDTLDLLTISVEAGLAFDAALAQVAHKTEGALAMELHRVLQEMQIGTGRIDALRGLADRTDLDELRIFVGAMVQADSFGIPVANVLRVQSKEMRVRRSQRAEEKAQQVPVKILFPLIFCIMPALFVVVLGPAGIRIFQTLKGV</sequence>
<evidence type="ECO:0000256" key="6">
    <source>
        <dbReference type="SAM" id="Phobius"/>
    </source>
</evidence>